<dbReference type="PANTHER" id="PTHR11082">
    <property type="entry name" value="TRNA-DIHYDROURIDINE SYNTHASE"/>
    <property type="match status" value="1"/>
</dbReference>
<feature type="domain" description="DUS-like FMN-binding" evidence="10">
    <location>
        <begin position="314"/>
        <end position="393"/>
    </location>
</feature>
<dbReference type="Pfam" id="PF01207">
    <property type="entry name" value="Dus"/>
    <property type="match status" value="3"/>
</dbReference>
<dbReference type="OrthoDB" id="9977870at2759"/>
<sequence length="463" mass="50218">MAITPYHDDVVQYGDVQAEAGPSTPSYDPEALALAPHHLLTAFPGLNVCAPMVRYSKLPFRALVSRYDSHINFTPMILAKEFSRSQGARDAEMSTNQWERGTYDLTPGVAEASASAQRLLEHKGKSREADGDGMTSGEQRREAAADEAKARSKRIRVRGAVVTQFASSTPKPLADACELVANTVDGVDLNCGCPQKWAYDEELGCYLLRKPEIVRDMVRAVKARLGEDFCVSVKIRVDEDLQLTDQLVRTALHAGASILTIHGRTRHQASTHPVNLDAIKFAVDAANSCGFRTSRGSKGGAAAQFADGGSGGLVPCVANGDVWTLDEAIEWRRRTGASGAMSARGLLANPALFAGYDKTPAEAVSLFTTLATNWSLHTALTHRHLAYMLESSFENRSEAIHFNSLNSVPAIHDWLGENGYLGGSLGRTHFDPLADFFGYRQPSKIADPLRIDEMLRGFGVVAV</sequence>
<feature type="compositionally biased region" description="Basic and acidic residues" evidence="9">
    <location>
        <begin position="138"/>
        <end position="150"/>
    </location>
</feature>
<dbReference type="CDD" id="cd02801">
    <property type="entry name" value="DUS_like_FMN"/>
    <property type="match status" value="1"/>
</dbReference>
<evidence type="ECO:0000256" key="7">
    <source>
        <dbReference type="ARBA" id="ARBA00048342"/>
    </source>
</evidence>
<accession>A0A5C3EZX7</accession>
<keyword evidence="2" id="KW-0285">Flavoprotein</keyword>
<dbReference type="GO" id="GO:0050660">
    <property type="term" value="F:flavin adenine dinucleotide binding"/>
    <property type="evidence" value="ECO:0007669"/>
    <property type="project" value="InterPro"/>
</dbReference>
<dbReference type="AlphaFoldDB" id="A0A5C3EZX7"/>
<dbReference type="PROSITE" id="PS01136">
    <property type="entry name" value="UPF0034"/>
    <property type="match status" value="1"/>
</dbReference>
<comment type="catalytic activity">
    <reaction evidence="8">
        <text>a 5,6-dihydrouridine in mRNA + NADP(+) = a uridine in mRNA + NADPH + H(+)</text>
        <dbReference type="Rhea" id="RHEA:69855"/>
        <dbReference type="Rhea" id="RHEA-COMP:14658"/>
        <dbReference type="Rhea" id="RHEA-COMP:17789"/>
        <dbReference type="ChEBI" id="CHEBI:15378"/>
        <dbReference type="ChEBI" id="CHEBI:57783"/>
        <dbReference type="ChEBI" id="CHEBI:58349"/>
        <dbReference type="ChEBI" id="CHEBI:65315"/>
        <dbReference type="ChEBI" id="CHEBI:74443"/>
    </reaction>
    <physiologicalReaction direction="right-to-left" evidence="8">
        <dbReference type="Rhea" id="RHEA:69857"/>
    </physiologicalReaction>
</comment>
<dbReference type="Proteomes" id="UP000323386">
    <property type="component" value="Unassembled WGS sequence"/>
</dbReference>
<dbReference type="GO" id="GO:0017150">
    <property type="term" value="F:tRNA dihydrouridine synthase activity"/>
    <property type="evidence" value="ECO:0007669"/>
    <property type="project" value="InterPro"/>
</dbReference>
<dbReference type="InterPro" id="IPR013785">
    <property type="entry name" value="Aldolase_TIM"/>
</dbReference>
<keyword evidence="3" id="KW-0288">FMN</keyword>
<gene>
    <name evidence="11" type="ORF">PSFLO_02449</name>
</gene>
<comment type="cofactor">
    <cofactor evidence="1">
        <name>FMN</name>
        <dbReference type="ChEBI" id="CHEBI:58210"/>
    </cofactor>
</comment>
<evidence type="ECO:0000313" key="12">
    <source>
        <dbReference type="Proteomes" id="UP000323386"/>
    </source>
</evidence>
<reference evidence="11 12" key="1">
    <citation type="submission" date="2018-03" db="EMBL/GenBank/DDBJ databases">
        <authorList>
            <person name="Guldener U."/>
        </authorList>
    </citation>
    <scope>NUCLEOTIDE SEQUENCE [LARGE SCALE GENOMIC DNA]</scope>
    <source>
        <strain evidence="11 12">DAOM196992</strain>
    </source>
</reference>
<keyword evidence="12" id="KW-1185">Reference proteome</keyword>
<dbReference type="InterPro" id="IPR018517">
    <property type="entry name" value="tRNA_hU_synthase_CS"/>
</dbReference>
<dbReference type="InterPro" id="IPR035587">
    <property type="entry name" value="DUS-like_FMN-bd"/>
</dbReference>
<dbReference type="EMBL" id="OOIP01000005">
    <property type="protein sequence ID" value="SPO36977.1"/>
    <property type="molecule type" value="Genomic_DNA"/>
</dbReference>
<evidence type="ECO:0000256" key="5">
    <source>
        <dbReference type="ARBA" id="ARBA00022694"/>
    </source>
</evidence>
<evidence type="ECO:0000256" key="1">
    <source>
        <dbReference type="ARBA" id="ARBA00001917"/>
    </source>
</evidence>
<dbReference type="PANTHER" id="PTHR11082:SF31">
    <property type="entry name" value="TRNA-DIHYDROURIDINE(20A_20B) SYNTHASE [NAD(P)+]-LIKE"/>
    <property type="match status" value="1"/>
</dbReference>
<feature type="domain" description="DUS-like FMN-binding" evidence="10">
    <location>
        <begin position="139"/>
        <end position="280"/>
    </location>
</feature>
<proteinExistence type="predicted"/>
<evidence type="ECO:0000256" key="2">
    <source>
        <dbReference type="ARBA" id="ARBA00022630"/>
    </source>
</evidence>
<feature type="region of interest" description="Disordered" evidence="9">
    <location>
        <begin position="119"/>
        <end position="150"/>
    </location>
</feature>
<name>A0A5C3EZX7_9BASI</name>
<evidence type="ECO:0000256" key="4">
    <source>
        <dbReference type="ARBA" id="ARBA00022664"/>
    </source>
</evidence>
<evidence type="ECO:0000259" key="10">
    <source>
        <dbReference type="Pfam" id="PF01207"/>
    </source>
</evidence>
<keyword evidence="6" id="KW-0560">Oxidoreductase</keyword>
<protein>
    <submittedName>
        <fullName evidence="11">Related to tRNA dihydrouridine synthase</fullName>
    </submittedName>
</protein>
<keyword evidence="4" id="KW-0507">mRNA processing</keyword>
<comment type="catalytic activity">
    <reaction evidence="7">
        <text>a 5,6-dihydrouridine in mRNA + NAD(+) = a uridine in mRNA + NADH + H(+)</text>
        <dbReference type="Rhea" id="RHEA:69851"/>
        <dbReference type="Rhea" id="RHEA-COMP:14658"/>
        <dbReference type="Rhea" id="RHEA-COMP:17789"/>
        <dbReference type="ChEBI" id="CHEBI:15378"/>
        <dbReference type="ChEBI" id="CHEBI:57540"/>
        <dbReference type="ChEBI" id="CHEBI:57945"/>
        <dbReference type="ChEBI" id="CHEBI:65315"/>
        <dbReference type="ChEBI" id="CHEBI:74443"/>
    </reaction>
    <physiologicalReaction direction="right-to-left" evidence="7">
        <dbReference type="Rhea" id="RHEA:69853"/>
    </physiologicalReaction>
</comment>
<organism evidence="11 12">
    <name type="scientific">Pseudozyma flocculosa</name>
    <dbReference type="NCBI Taxonomy" id="84751"/>
    <lineage>
        <taxon>Eukaryota</taxon>
        <taxon>Fungi</taxon>
        <taxon>Dikarya</taxon>
        <taxon>Basidiomycota</taxon>
        <taxon>Ustilaginomycotina</taxon>
        <taxon>Ustilaginomycetes</taxon>
        <taxon>Ustilaginales</taxon>
        <taxon>Ustilaginaceae</taxon>
        <taxon>Pseudozyma</taxon>
    </lineage>
</organism>
<evidence type="ECO:0000256" key="9">
    <source>
        <dbReference type="SAM" id="MobiDB-lite"/>
    </source>
</evidence>
<evidence type="ECO:0000256" key="8">
    <source>
        <dbReference type="ARBA" id="ARBA00049447"/>
    </source>
</evidence>
<dbReference type="SUPFAM" id="SSF51395">
    <property type="entry name" value="FMN-linked oxidoreductases"/>
    <property type="match status" value="1"/>
</dbReference>
<feature type="compositionally biased region" description="Basic and acidic residues" evidence="9">
    <location>
        <begin position="119"/>
        <end position="130"/>
    </location>
</feature>
<keyword evidence="5" id="KW-0819">tRNA processing</keyword>
<dbReference type="GO" id="GO:0006397">
    <property type="term" value="P:mRNA processing"/>
    <property type="evidence" value="ECO:0007669"/>
    <property type="project" value="UniProtKB-KW"/>
</dbReference>
<evidence type="ECO:0000256" key="3">
    <source>
        <dbReference type="ARBA" id="ARBA00022643"/>
    </source>
</evidence>
<feature type="domain" description="DUS-like FMN-binding" evidence="10">
    <location>
        <begin position="49"/>
        <end position="97"/>
    </location>
</feature>
<evidence type="ECO:0000313" key="11">
    <source>
        <dbReference type="EMBL" id="SPO36977.1"/>
    </source>
</evidence>
<dbReference type="Gene3D" id="3.20.20.70">
    <property type="entry name" value="Aldolase class I"/>
    <property type="match status" value="1"/>
</dbReference>
<evidence type="ECO:0000256" key="6">
    <source>
        <dbReference type="ARBA" id="ARBA00023002"/>
    </source>
</evidence>